<accession>A0A0W0R5H2</accession>
<dbReference type="AlphaFoldDB" id="A0A0W0R5H2"/>
<evidence type="ECO:0000313" key="2">
    <source>
        <dbReference type="EMBL" id="VEH84873.1"/>
    </source>
</evidence>
<evidence type="ECO:0000313" key="4">
    <source>
        <dbReference type="Proteomes" id="UP000281170"/>
    </source>
</evidence>
<reference evidence="2 4" key="2">
    <citation type="submission" date="2018-12" db="EMBL/GenBank/DDBJ databases">
        <authorList>
            <consortium name="Pathogen Informatics"/>
        </authorList>
    </citation>
    <scope>NUCLEOTIDE SEQUENCE [LARGE SCALE GENOMIC DNA]</scope>
    <source>
        <strain evidence="2 4">NCTC12735</strain>
        <plasmid evidence="4">9</plasmid>
    </source>
</reference>
<geneLocation type="plasmid" evidence="2 4">
    <name>9</name>
</geneLocation>
<dbReference type="PATRIC" id="fig|45056.6.peg.969"/>
<reference evidence="1 3" key="1">
    <citation type="submission" date="2015-11" db="EMBL/GenBank/DDBJ databases">
        <title>Identification of large and diverse effector repertoires of 38 Legionella species.</title>
        <authorList>
            <person name="Burstein D."/>
            <person name="Amaro F."/>
            <person name="Zusman T."/>
            <person name="Lifshitz Z."/>
            <person name="Cohen O."/>
            <person name="Gilbert J.A."/>
            <person name="Pupko T."/>
            <person name="Shuman H.A."/>
            <person name="Segal G."/>
        </authorList>
    </citation>
    <scope>NUCLEOTIDE SEQUENCE [LARGE SCALE GENOMIC DNA]</scope>
    <source>
        <strain evidence="1 3">1762-AUS-E</strain>
    </source>
</reference>
<dbReference type="Proteomes" id="UP000281170">
    <property type="component" value="Plasmid 9"/>
</dbReference>
<dbReference type="Proteomes" id="UP000054859">
    <property type="component" value="Unassembled WGS sequence"/>
</dbReference>
<proteinExistence type="predicted"/>
<protein>
    <recommendedName>
        <fullName evidence="5">KTSC domain-containing protein</fullName>
    </recommendedName>
</protein>
<organism evidence="1 3">
    <name type="scientific">Legionella adelaidensis</name>
    <dbReference type="NCBI Taxonomy" id="45056"/>
    <lineage>
        <taxon>Bacteria</taxon>
        <taxon>Pseudomonadati</taxon>
        <taxon>Pseudomonadota</taxon>
        <taxon>Gammaproteobacteria</taxon>
        <taxon>Legionellales</taxon>
        <taxon>Legionellaceae</taxon>
        <taxon>Legionella</taxon>
    </lineage>
</organism>
<name>A0A0W0R5H2_9GAMM</name>
<evidence type="ECO:0000313" key="3">
    <source>
        <dbReference type="Proteomes" id="UP000054859"/>
    </source>
</evidence>
<keyword evidence="2" id="KW-0614">Plasmid</keyword>
<gene>
    <name evidence="1" type="ORF">Lade_0935</name>
    <name evidence="2" type="ORF">NCTC12735_00493</name>
</gene>
<dbReference type="KEGG" id="ladl:NCTC12735_00493"/>
<sequence>MEKYLNKSGNSGVEAYDIGLDYIKVKFKTSSLIYVYTYKIPGVREVNLMKGLAQQGLGLSTYISQHIKTNFERTE</sequence>
<evidence type="ECO:0008006" key="5">
    <source>
        <dbReference type="Google" id="ProtNLM"/>
    </source>
</evidence>
<dbReference type="RefSeq" id="WP_058461966.1">
    <property type="nucleotide sequence ID" value="NZ_CAAAHS010000002.1"/>
</dbReference>
<dbReference type="EMBL" id="LR134418">
    <property type="protein sequence ID" value="VEH84873.1"/>
    <property type="molecule type" value="Genomic_DNA"/>
</dbReference>
<dbReference type="OrthoDB" id="7775479at2"/>
<keyword evidence="3" id="KW-1185">Reference proteome</keyword>
<dbReference type="EMBL" id="LNKA01000001">
    <property type="protein sequence ID" value="KTC66277.1"/>
    <property type="molecule type" value="Genomic_DNA"/>
</dbReference>
<evidence type="ECO:0000313" key="1">
    <source>
        <dbReference type="EMBL" id="KTC66277.1"/>
    </source>
</evidence>